<proteinExistence type="predicted"/>
<gene>
    <name evidence="1" type="ORF">BCR33DRAFT_114648</name>
</gene>
<dbReference type="EMBL" id="MCGO01000015">
    <property type="protein sequence ID" value="ORY46989.1"/>
    <property type="molecule type" value="Genomic_DNA"/>
</dbReference>
<accession>A0A1Y2CIZ2</accession>
<dbReference type="AlphaFoldDB" id="A0A1Y2CIZ2"/>
<sequence length="202" mass="23223">MDVVVEASTSESLDNEVAPEDVPVTDAVLEAVVEVVLPVDEKEPVSEETENDSAVAMEEVVPAEVISIEPSIAPAALSSDDIEVMAVEDETTEVAKSEVVLESTRYRHLFLRFLLLSRPRNRVLQMVGESLLKSLSHLMSQKWQCRNLWRKRRRRTKRRRVLMEKLCQRKSLRSKSQRMMLTVSNLRLLLLLLHQNHRNLKR</sequence>
<name>A0A1Y2CIZ2_9FUNG</name>
<comment type="caution">
    <text evidence="1">The sequence shown here is derived from an EMBL/GenBank/DDBJ whole genome shotgun (WGS) entry which is preliminary data.</text>
</comment>
<organism evidence="1 2">
    <name type="scientific">Rhizoclosmatium globosum</name>
    <dbReference type="NCBI Taxonomy" id="329046"/>
    <lineage>
        <taxon>Eukaryota</taxon>
        <taxon>Fungi</taxon>
        <taxon>Fungi incertae sedis</taxon>
        <taxon>Chytridiomycota</taxon>
        <taxon>Chytridiomycota incertae sedis</taxon>
        <taxon>Chytridiomycetes</taxon>
        <taxon>Chytridiales</taxon>
        <taxon>Chytriomycetaceae</taxon>
        <taxon>Rhizoclosmatium</taxon>
    </lineage>
</organism>
<evidence type="ECO:0000313" key="1">
    <source>
        <dbReference type="EMBL" id="ORY46989.1"/>
    </source>
</evidence>
<reference evidence="1 2" key="1">
    <citation type="submission" date="2016-07" db="EMBL/GenBank/DDBJ databases">
        <title>Pervasive Adenine N6-methylation of Active Genes in Fungi.</title>
        <authorList>
            <consortium name="DOE Joint Genome Institute"/>
            <person name="Mondo S.J."/>
            <person name="Dannebaum R.O."/>
            <person name="Kuo R.C."/>
            <person name="Labutti K."/>
            <person name="Haridas S."/>
            <person name="Kuo A."/>
            <person name="Salamov A."/>
            <person name="Ahrendt S.R."/>
            <person name="Lipzen A."/>
            <person name="Sullivan W."/>
            <person name="Andreopoulos W.B."/>
            <person name="Clum A."/>
            <person name="Lindquist E."/>
            <person name="Daum C."/>
            <person name="Ramamoorthy G.K."/>
            <person name="Gryganskyi A."/>
            <person name="Culley D."/>
            <person name="Magnuson J.K."/>
            <person name="James T.Y."/>
            <person name="O'Malley M.A."/>
            <person name="Stajich J.E."/>
            <person name="Spatafora J.W."/>
            <person name="Visel A."/>
            <person name="Grigoriev I.V."/>
        </authorList>
    </citation>
    <scope>NUCLEOTIDE SEQUENCE [LARGE SCALE GENOMIC DNA]</scope>
    <source>
        <strain evidence="1 2">JEL800</strain>
    </source>
</reference>
<evidence type="ECO:0000313" key="2">
    <source>
        <dbReference type="Proteomes" id="UP000193642"/>
    </source>
</evidence>
<keyword evidence="2" id="KW-1185">Reference proteome</keyword>
<dbReference type="Proteomes" id="UP000193642">
    <property type="component" value="Unassembled WGS sequence"/>
</dbReference>
<protein>
    <submittedName>
        <fullName evidence="1">Uncharacterized protein</fullName>
    </submittedName>
</protein>